<comment type="cofactor">
    <cofactor evidence="1 10">
        <name>Mg(2+)</name>
        <dbReference type="ChEBI" id="CHEBI:18420"/>
    </cofactor>
</comment>
<organism evidence="14 15">
    <name type="scientific">Sphingobium fluviale</name>
    <dbReference type="NCBI Taxonomy" id="2506423"/>
    <lineage>
        <taxon>Bacteria</taxon>
        <taxon>Pseudomonadati</taxon>
        <taxon>Pseudomonadota</taxon>
        <taxon>Alphaproteobacteria</taxon>
        <taxon>Sphingomonadales</taxon>
        <taxon>Sphingomonadaceae</taxon>
        <taxon>Sphingobium</taxon>
    </lineage>
</organism>
<keyword evidence="4 10" id="KW-0808">Transferase</keyword>
<evidence type="ECO:0000256" key="2">
    <source>
        <dbReference type="ARBA" id="ARBA00003213"/>
    </source>
</evidence>
<protein>
    <recommendedName>
        <fullName evidence="10">tRNA dimethylallyltransferase</fullName>
        <ecNumber evidence="10">2.5.1.75</ecNumber>
    </recommendedName>
    <alternativeName>
        <fullName evidence="10">Dimethylallyl diphosphate:tRNA dimethylallyltransferase</fullName>
        <shortName evidence="10">DMAPP:tRNA dimethylallyltransferase</shortName>
        <shortName evidence="10">DMATase</shortName>
    </alternativeName>
    <alternativeName>
        <fullName evidence="10">Isopentenyl-diphosphate:tRNA isopentenyltransferase</fullName>
        <shortName evidence="10">IPP transferase</shortName>
        <shortName evidence="10">IPPT</shortName>
        <shortName evidence="10">IPTase</shortName>
    </alternativeName>
</protein>
<evidence type="ECO:0000256" key="12">
    <source>
        <dbReference type="RuleBase" id="RU003784"/>
    </source>
</evidence>
<comment type="caution">
    <text evidence="14">The sequence shown here is derived from an EMBL/GenBank/DDBJ whole genome shotgun (WGS) entry which is preliminary data.</text>
</comment>
<evidence type="ECO:0000256" key="11">
    <source>
        <dbReference type="RuleBase" id="RU003783"/>
    </source>
</evidence>
<feature type="site" description="Interaction with substrate tRNA" evidence="10">
    <location>
        <position position="112"/>
    </location>
</feature>
<dbReference type="PANTHER" id="PTHR11088">
    <property type="entry name" value="TRNA DIMETHYLALLYLTRANSFERASE"/>
    <property type="match status" value="1"/>
</dbReference>
<evidence type="ECO:0000256" key="10">
    <source>
        <dbReference type="HAMAP-Rule" id="MF_00185"/>
    </source>
</evidence>
<evidence type="ECO:0000256" key="5">
    <source>
        <dbReference type="ARBA" id="ARBA00022694"/>
    </source>
</evidence>
<evidence type="ECO:0000256" key="7">
    <source>
        <dbReference type="ARBA" id="ARBA00022840"/>
    </source>
</evidence>
<dbReference type="OrthoDB" id="9776390at2"/>
<comment type="subunit">
    <text evidence="10">Monomer.</text>
</comment>
<evidence type="ECO:0000256" key="13">
    <source>
        <dbReference type="RuleBase" id="RU003785"/>
    </source>
</evidence>
<dbReference type="GO" id="GO:0006400">
    <property type="term" value="P:tRNA modification"/>
    <property type="evidence" value="ECO:0007669"/>
    <property type="project" value="TreeGrafter"/>
</dbReference>
<dbReference type="SUPFAM" id="SSF52540">
    <property type="entry name" value="P-loop containing nucleoside triphosphate hydrolases"/>
    <property type="match status" value="1"/>
</dbReference>
<feature type="binding site" evidence="10">
    <location>
        <begin position="23"/>
        <end position="28"/>
    </location>
    <ligand>
        <name>substrate</name>
    </ligand>
</feature>
<evidence type="ECO:0000256" key="4">
    <source>
        <dbReference type="ARBA" id="ARBA00022679"/>
    </source>
</evidence>
<dbReference type="HAMAP" id="MF_00185">
    <property type="entry name" value="IPP_trans"/>
    <property type="match status" value="1"/>
</dbReference>
<feature type="site" description="Interaction with substrate tRNA" evidence="10">
    <location>
        <position position="134"/>
    </location>
</feature>
<dbReference type="Gene3D" id="1.10.20.140">
    <property type="match status" value="1"/>
</dbReference>
<evidence type="ECO:0000256" key="6">
    <source>
        <dbReference type="ARBA" id="ARBA00022741"/>
    </source>
</evidence>
<sequence>MSKPSNFPTESPRPRLALIAGPTASGKSALALALAEGANGVIINADASQVYADLDVLSARPSAAEMARAPHRLFGMRDGARPCSAADWAELAKAEITAAHAAGRLPILVGGTGLYIRTLLDGIAPVPEIDAEVRATVRGMPVEEAYAALMREDAPAAARLAPADSARTMRALEVIRSTGRSILDWRTEKSGGIGDVVDLHPLILLPPRERLYARCDARFEAMLDQGAIDEVEALLARNLAPDLPVMRAIGVPEIAGWLMGKMSREAMIAQAQAATRQYAKRQYTWFSRQPPAHWPRRSDIYNNNDNNIVIKLFKELLT</sequence>
<feature type="binding site" evidence="10">
    <location>
        <begin position="21"/>
        <end position="28"/>
    </location>
    <ligand>
        <name>ATP</name>
        <dbReference type="ChEBI" id="CHEBI:30616"/>
    </ligand>
</feature>
<name>A0A4Q1KFL3_9SPHN</name>
<proteinExistence type="inferred from homology"/>
<dbReference type="EC" id="2.5.1.75" evidence="10"/>
<keyword evidence="8 10" id="KW-0460">Magnesium</keyword>
<dbReference type="EMBL" id="SBKP01000012">
    <property type="protein sequence ID" value="RXR27582.1"/>
    <property type="molecule type" value="Genomic_DNA"/>
</dbReference>
<dbReference type="PANTHER" id="PTHR11088:SF60">
    <property type="entry name" value="TRNA DIMETHYLALLYLTRANSFERASE"/>
    <property type="match status" value="1"/>
</dbReference>
<evidence type="ECO:0000256" key="9">
    <source>
        <dbReference type="ARBA" id="ARBA00049563"/>
    </source>
</evidence>
<dbReference type="AlphaFoldDB" id="A0A4Q1KFL3"/>
<comment type="similarity">
    <text evidence="3 10 13">Belongs to the IPP transferase family.</text>
</comment>
<dbReference type="Gene3D" id="3.40.50.300">
    <property type="entry name" value="P-loop containing nucleotide triphosphate hydrolases"/>
    <property type="match status" value="1"/>
</dbReference>
<evidence type="ECO:0000313" key="14">
    <source>
        <dbReference type="EMBL" id="RXR27582.1"/>
    </source>
</evidence>
<dbReference type="NCBIfam" id="TIGR00174">
    <property type="entry name" value="miaA"/>
    <property type="match status" value="1"/>
</dbReference>
<dbReference type="InterPro" id="IPR018022">
    <property type="entry name" value="IPT"/>
</dbReference>
<dbReference type="GO" id="GO:0052381">
    <property type="term" value="F:tRNA dimethylallyltransferase activity"/>
    <property type="evidence" value="ECO:0007669"/>
    <property type="project" value="UniProtKB-UniRule"/>
</dbReference>
<keyword evidence="7 10" id="KW-0067">ATP-binding</keyword>
<accession>A0A4Q1KFL3</accession>
<keyword evidence="15" id="KW-1185">Reference proteome</keyword>
<dbReference type="Proteomes" id="UP000290958">
    <property type="component" value="Unassembled WGS sequence"/>
</dbReference>
<comment type="function">
    <text evidence="2 10 12">Catalyzes the transfer of a dimethylallyl group onto the adenine at position 37 in tRNAs that read codons beginning with uridine, leading to the formation of N6-(dimethylallyl)adenosine (i(6)A).</text>
</comment>
<reference evidence="15" key="1">
    <citation type="submission" date="2019-01" db="EMBL/GenBank/DDBJ databases">
        <title>Cytophagaceae bacterium strain CAR-16.</title>
        <authorList>
            <person name="Chen W.-M."/>
        </authorList>
    </citation>
    <scope>NUCLEOTIDE SEQUENCE [LARGE SCALE GENOMIC DNA]</scope>
    <source>
        <strain evidence="15">CHR27</strain>
    </source>
</reference>
<dbReference type="InterPro" id="IPR039657">
    <property type="entry name" value="Dimethylallyltransferase"/>
</dbReference>
<dbReference type="Pfam" id="PF01715">
    <property type="entry name" value="IPPT"/>
    <property type="match status" value="1"/>
</dbReference>
<keyword evidence="5 10" id="KW-0819">tRNA processing</keyword>
<dbReference type="RefSeq" id="WP_129404814.1">
    <property type="nucleotide sequence ID" value="NZ_SBKP01000012.1"/>
</dbReference>
<evidence type="ECO:0000313" key="15">
    <source>
        <dbReference type="Proteomes" id="UP000290958"/>
    </source>
</evidence>
<evidence type="ECO:0000256" key="8">
    <source>
        <dbReference type="ARBA" id="ARBA00022842"/>
    </source>
</evidence>
<dbReference type="InterPro" id="IPR027417">
    <property type="entry name" value="P-loop_NTPase"/>
</dbReference>
<dbReference type="GO" id="GO:0005524">
    <property type="term" value="F:ATP binding"/>
    <property type="evidence" value="ECO:0007669"/>
    <property type="project" value="UniProtKB-UniRule"/>
</dbReference>
<comment type="catalytic activity">
    <reaction evidence="9 10 11">
        <text>adenosine(37) in tRNA + dimethylallyl diphosphate = N(6)-dimethylallyladenosine(37) in tRNA + diphosphate</text>
        <dbReference type="Rhea" id="RHEA:26482"/>
        <dbReference type="Rhea" id="RHEA-COMP:10162"/>
        <dbReference type="Rhea" id="RHEA-COMP:10375"/>
        <dbReference type="ChEBI" id="CHEBI:33019"/>
        <dbReference type="ChEBI" id="CHEBI:57623"/>
        <dbReference type="ChEBI" id="CHEBI:74411"/>
        <dbReference type="ChEBI" id="CHEBI:74415"/>
        <dbReference type="EC" id="2.5.1.75"/>
    </reaction>
</comment>
<comment type="caution">
    <text evidence="10">Lacks conserved residue(s) required for the propagation of feature annotation.</text>
</comment>
<evidence type="ECO:0000256" key="3">
    <source>
        <dbReference type="ARBA" id="ARBA00005842"/>
    </source>
</evidence>
<keyword evidence="6 10" id="KW-0547">Nucleotide-binding</keyword>
<gene>
    <name evidence="10 14" type="primary">miaA</name>
    <name evidence="14" type="ORF">EQG66_11950</name>
</gene>
<evidence type="ECO:0000256" key="1">
    <source>
        <dbReference type="ARBA" id="ARBA00001946"/>
    </source>
</evidence>